<sequence>MHHSQLINAKLGNSNIRWHPFLGDLTYTLSGEEKILIQVILHMCLCSTRSWQMFLPSLFMDHAMPS</sequence>
<organism evidence="1 2">
    <name type="scientific">Thanatephorus cucumeris (strain AG1-IA)</name>
    <name type="common">Rice sheath blight fungus</name>
    <name type="synonym">Rhizoctonia solani</name>
    <dbReference type="NCBI Taxonomy" id="983506"/>
    <lineage>
        <taxon>Eukaryota</taxon>
        <taxon>Fungi</taxon>
        <taxon>Dikarya</taxon>
        <taxon>Basidiomycota</taxon>
        <taxon>Agaricomycotina</taxon>
        <taxon>Agaricomycetes</taxon>
        <taxon>Cantharellales</taxon>
        <taxon>Ceratobasidiaceae</taxon>
        <taxon>Rhizoctonia</taxon>
        <taxon>Rhizoctonia solani AG-1</taxon>
    </lineage>
</organism>
<protein>
    <submittedName>
        <fullName evidence="1">Uncharacterized protein</fullName>
    </submittedName>
</protein>
<comment type="caution">
    <text evidence="1">The sequence shown here is derived from an EMBL/GenBank/DDBJ whole genome shotgun (WGS) entry which is preliminary data.</text>
</comment>
<dbReference type="Proteomes" id="UP000011668">
    <property type="component" value="Unassembled WGS sequence"/>
</dbReference>
<evidence type="ECO:0000313" key="2">
    <source>
        <dbReference type="Proteomes" id="UP000011668"/>
    </source>
</evidence>
<dbReference type="EMBL" id="AFRT01001113">
    <property type="protein sequence ID" value="ELU41190.1"/>
    <property type="molecule type" value="Genomic_DNA"/>
</dbReference>
<dbReference type="AlphaFoldDB" id="L8WT84"/>
<name>L8WT84_THACA</name>
<evidence type="ECO:0000313" key="1">
    <source>
        <dbReference type="EMBL" id="ELU41190.1"/>
    </source>
</evidence>
<gene>
    <name evidence="1" type="ORF">AG1IA_04786</name>
</gene>
<keyword evidence="2" id="KW-1185">Reference proteome</keyword>
<dbReference type="HOGENOM" id="CLU_2832925_0_0_1"/>
<proteinExistence type="predicted"/>
<accession>L8WT84</accession>
<reference evidence="1 2" key="1">
    <citation type="journal article" date="2013" name="Nat. Commun.">
        <title>The evolution and pathogenic mechanisms of the rice sheath blight pathogen.</title>
        <authorList>
            <person name="Zheng A."/>
            <person name="Lin R."/>
            <person name="Xu L."/>
            <person name="Qin P."/>
            <person name="Tang C."/>
            <person name="Ai P."/>
            <person name="Zhang D."/>
            <person name="Liu Y."/>
            <person name="Sun Z."/>
            <person name="Feng H."/>
            <person name="Wang Y."/>
            <person name="Chen Y."/>
            <person name="Liang X."/>
            <person name="Fu R."/>
            <person name="Li Q."/>
            <person name="Zhang J."/>
            <person name="Yu X."/>
            <person name="Xie Z."/>
            <person name="Ding L."/>
            <person name="Guan P."/>
            <person name="Tang J."/>
            <person name="Liang Y."/>
            <person name="Wang S."/>
            <person name="Deng Q."/>
            <person name="Li S."/>
            <person name="Zhu J."/>
            <person name="Wang L."/>
            <person name="Liu H."/>
            <person name="Li P."/>
        </authorList>
    </citation>
    <scope>NUCLEOTIDE SEQUENCE [LARGE SCALE GENOMIC DNA]</scope>
    <source>
        <strain evidence="2">AG-1 IA</strain>
    </source>
</reference>